<dbReference type="InterPro" id="IPR001173">
    <property type="entry name" value="Glyco_trans_2-like"/>
</dbReference>
<name>A0A9W6GUL1_9HYPH</name>
<dbReference type="FunFam" id="3.90.550.10:FF:000079">
    <property type="entry name" value="Probable glycosyl transferase"/>
    <property type="match status" value="1"/>
</dbReference>
<organism evidence="11 12">
    <name type="scientific">Methylocystis echinoides</name>
    <dbReference type="NCBI Taxonomy" id="29468"/>
    <lineage>
        <taxon>Bacteria</taxon>
        <taxon>Pseudomonadati</taxon>
        <taxon>Pseudomonadota</taxon>
        <taxon>Alphaproteobacteria</taxon>
        <taxon>Hyphomicrobiales</taxon>
        <taxon>Methylocystaceae</taxon>
        <taxon>Methylocystis</taxon>
    </lineage>
</organism>
<evidence type="ECO:0000256" key="1">
    <source>
        <dbReference type="ARBA" id="ARBA00004651"/>
    </source>
</evidence>
<keyword evidence="12" id="KW-1185">Reference proteome</keyword>
<dbReference type="AlphaFoldDB" id="A0A9W6GUL1"/>
<dbReference type="Pfam" id="PF00535">
    <property type="entry name" value="Glycos_transf_2"/>
    <property type="match status" value="1"/>
</dbReference>
<sequence>MNDTVQRPDISVVVPVFNEGANLGPLAARLVPALERAGVTFEVIFIDDGSHDESLARLKALCATEPRFRALSFSRNFGKEIAIAAGLDEARGAAAVIMDSDLQHPPEVIPQFIEKWRAGYKNVFGQRADRATDPKLRTVFTGLFYRLLEKVGDVSLPPGAGDFRLLDRQAVDALLSMRERARFNKGLYAWIGFSTIGVPFDVEARASGESKFDFTRLARFALDGLLSFSSMPLMIWTYVGLVISVFALGMAGYYWVRTMLFGVDTPGFPTLVVSIAFFSGVQLLSLGVLGEYIGRIFNEVKGRPLYLVAERIEGAGGDAAKMDARRHRGETP</sequence>
<dbReference type="RefSeq" id="WP_281802823.1">
    <property type="nucleotide sequence ID" value="NZ_BSEC01000001.1"/>
</dbReference>
<feature type="transmembrane region" description="Helical" evidence="9">
    <location>
        <begin position="268"/>
        <end position="293"/>
    </location>
</feature>
<comment type="caution">
    <text evidence="11">The sequence shown here is derived from an EMBL/GenBank/DDBJ whole genome shotgun (WGS) entry which is preliminary data.</text>
</comment>
<reference evidence="11" key="1">
    <citation type="journal article" date="2023" name="Int. J. Syst. Evol. Microbiol.">
        <title>Methylocystis iwaonis sp. nov., a type II methane-oxidizing bacterium from surface soil of a rice paddy field in Japan, and emended description of the genus Methylocystis (ex Whittenbury et al. 1970) Bowman et al. 1993.</title>
        <authorList>
            <person name="Kaise H."/>
            <person name="Sawadogo J.B."/>
            <person name="Alam M.S."/>
            <person name="Ueno C."/>
            <person name="Dianou D."/>
            <person name="Shinjo R."/>
            <person name="Asakawa S."/>
        </authorList>
    </citation>
    <scope>NUCLEOTIDE SEQUENCE</scope>
    <source>
        <strain evidence="11">LMG27198</strain>
    </source>
</reference>
<proteinExistence type="inferred from homology"/>
<keyword evidence="7 9" id="KW-0472">Membrane</keyword>
<dbReference type="Gene3D" id="3.90.550.10">
    <property type="entry name" value="Spore Coat Polysaccharide Biosynthesis Protein SpsA, Chain A"/>
    <property type="match status" value="1"/>
</dbReference>
<feature type="domain" description="Glycosyltransferase 2-like" evidence="10">
    <location>
        <begin position="11"/>
        <end position="174"/>
    </location>
</feature>
<protein>
    <submittedName>
        <fullName evidence="11">Bactoprenol glucosyl transferase</fullName>
    </submittedName>
</protein>
<accession>A0A9W6GUL1</accession>
<dbReference type="GO" id="GO:0005886">
    <property type="term" value="C:plasma membrane"/>
    <property type="evidence" value="ECO:0007669"/>
    <property type="project" value="UniProtKB-SubCell"/>
</dbReference>
<keyword evidence="4 11" id="KW-0808">Transferase</keyword>
<evidence type="ECO:0000313" key="11">
    <source>
        <dbReference type="EMBL" id="GLI93169.1"/>
    </source>
</evidence>
<keyword evidence="5 9" id="KW-0812">Transmembrane</keyword>
<dbReference type="PANTHER" id="PTHR48090:SF8">
    <property type="entry name" value="GLYCOSYLTRANSFERASE CSBB-RELATED"/>
    <property type="match status" value="1"/>
</dbReference>
<evidence type="ECO:0000256" key="5">
    <source>
        <dbReference type="ARBA" id="ARBA00022692"/>
    </source>
</evidence>
<evidence type="ECO:0000256" key="2">
    <source>
        <dbReference type="ARBA" id="ARBA00022475"/>
    </source>
</evidence>
<dbReference type="SUPFAM" id="SSF53448">
    <property type="entry name" value="Nucleotide-diphospho-sugar transferases"/>
    <property type="match status" value="1"/>
</dbReference>
<gene>
    <name evidence="11" type="ORF">LMG27198_21610</name>
</gene>
<evidence type="ECO:0000259" key="10">
    <source>
        <dbReference type="Pfam" id="PF00535"/>
    </source>
</evidence>
<comment type="subcellular location">
    <subcellularLocation>
        <location evidence="1">Cell membrane</location>
        <topology evidence="1">Multi-pass membrane protein</topology>
    </subcellularLocation>
</comment>
<comment type="similarity">
    <text evidence="8">Belongs to the glycosyltransferase 2 family. GtrB subfamily.</text>
</comment>
<dbReference type="EMBL" id="BSEC01000001">
    <property type="protein sequence ID" value="GLI93169.1"/>
    <property type="molecule type" value="Genomic_DNA"/>
</dbReference>
<dbReference type="GO" id="GO:0016757">
    <property type="term" value="F:glycosyltransferase activity"/>
    <property type="evidence" value="ECO:0007669"/>
    <property type="project" value="UniProtKB-KW"/>
</dbReference>
<dbReference type="InterPro" id="IPR050256">
    <property type="entry name" value="Glycosyltransferase_2"/>
</dbReference>
<dbReference type="Proteomes" id="UP001144323">
    <property type="component" value="Unassembled WGS sequence"/>
</dbReference>
<evidence type="ECO:0000256" key="4">
    <source>
        <dbReference type="ARBA" id="ARBA00022679"/>
    </source>
</evidence>
<dbReference type="InterPro" id="IPR029044">
    <property type="entry name" value="Nucleotide-diphossugar_trans"/>
</dbReference>
<evidence type="ECO:0000256" key="8">
    <source>
        <dbReference type="ARBA" id="ARBA00038152"/>
    </source>
</evidence>
<evidence type="ECO:0000256" key="9">
    <source>
        <dbReference type="SAM" id="Phobius"/>
    </source>
</evidence>
<dbReference type="CDD" id="cd04187">
    <property type="entry name" value="DPM1_like_bac"/>
    <property type="match status" value="1"/>
</dbReference>
<keyword evidence="6 9" id="KW-1133">Transmembrane helix</keyword>
<evidence type="ECO:0000313" key="12">
    <source>
        <dbReference type="Proteomes" id="UP001144323"/>
    </source>
</evidence>
<evidence type="ECO:0000256" key="6">
    <source>
        <dbReference type="ARBA" id="ARBA00022989"/>
    </source>
</evidence>
<keyword evidence="2" id="KW-1003">Cell membrane</keyword>
<keyword evidence="3" id="KW-0328">Glycosyltransferase</keyword>
<feature type="transmembrane region" description="Helical" evidence="9">
    <location>
        <begin position="235"/>
        <end position="256"/>
    </location>
</feature>
<evidence type="ECO:0000256" key="7">
    <source>
        <dbReference type="ARBA" id="ARBA00023136"/>
    </source>
</evidence>
<dbReference type="PANTHER" id="PTHR48090">
    <property type="entry name" value="UNDECAPRENYL-PHOSPHATE 4-DEOXY-4-FORMAMIDO-L-ARABINOSE TRANSFERASE-RELATED"/>
    <property type="match status" value="1"/>
</dbReference>
<evidence type="ECO:0000256" key="3">
    <source>
        <dbReference type="ARBA" id="ARBA00022676"/>
    </source>
</evidence>